<dbReference type="PANTHER" id="PTHR43806:SF11">
    <property type="entry name" value="CEREVISIN-RELATED"/>
    <property type="match status" value="1"/>
</dbReference>
<keyword evidence="4" id="KW-0720">Serine protease</keyword>
<dbReference type="Gene3D" id="3.50.30.30">
    <property type="match status" value="1"/>
</dbReference>
<dbReference type="EMBL" id="VDLX02000016">
    <property type="protein sequence ID" value="KAB8190284.1"/>
    <property type="molecule type" value="Genomic_DNA"/>
</dbReference>
<evidence type="ECO:0000256" key="5">
    <source>
        <dbReference type="PROSITE-ProRule" id="PRU01240"/>
    </source>
</evidence>
<reference evidence="9 10" key="1">
    <citation type="submission" date="2019-10" db="EMBL/GenBank/DDBJ databases">
        <title>Nonomuraea sp. nov., isolated from Phyllanthus amarus.</title>
        <authorList>
            <person name="Klykleung N."/>
            <person name="Tanasupawat S."/>
        </authorList>
    </citation>
    <scope>NUCLEOTIDE SEQUENCE [LARGE SCALE GENOMIC DNA]</scope>
    <source>
        <strain evidence="9 10">PA1-10</strain>
    </source>
</reference>
<dbReference type="InterPro" id="IPR000209">
    <property type="entry name" value="Peptidase_S8/S53_dom"/>
</dbReference>
<dbReference type="Gene3D" id="2.60.40.10">
    <property type="entry name" value="Immunoglobulins"/>
    <property type="match status" value="1"/>
</dbReference>
<comment type="caution">
    <text evidence="5">Lacks conserved residue(s) required for the propagation of feature annotation.</text>
</comment>
<evidence type="ECO:0000259" key="8">
    <source>
        <dbReference type="Pfam" id="PF00082"/>
    </source>
</evidence>
<dbReference type="PRINTS" id="PR00723">
    <property type="entry name" value="SUBTILISIN"/>
</dbReference>
<evidence type="ECO:0000313" key="9">
    <source>
        <dbReference type="EMBL" id="KAB8190284.1"/>
    </source>
</evidence>
<dbReference type="InterPro" id="IPR036852">
    <property type="entry name" value="Peptidase_S8/S53_dom_sf"/>
</dbReference>
<proteinExistence type="inferred from homology"/>
<evidence type="ECO:0000256" key="6">
    <source>
        <dbReference type="SAM" id="MobiDB-lite"/>
    </source>
</evidence>
<organism evidence="9 10">
    <name type="scientific">Nonomuraea phyllanthi</name>
    <dbReference type="NCBI Taxonomy" id="2219224"/>
    <lineage>
        <taxon>Bacteria</taxon>
        <taxon>Bacillati</taxon>
        <taxon>Actinomycetota</taxon>
        <taxon>Actinomycetes</taxon>
        <taxon>Streptosporangiales</taxon>
        <taxon>Streptosporangiaceae</taxon>
        <taxon>Nonomuraea</taxon>
    </lineage>
</organism>
<evidence type="ECO:0000313" key="10">
    <source>
        <dbReference type="Proteomes" id="UP000312512"/>
    </source>
</evidence>
<accession>A0A5C4VVM1</accession>
<dbReference type="GO" id="GO:0006508">
    <property type="term" value="P:proteolysis"/>
    <property type="evidence" value="ECO:0007669"/>
    <property type="project" value="UniProtKB-KW"/>
</dbReference>
<dbReference type="InterPro" id="IPR013783">
    <property type="entry name" value="Ig-like_fold"/>
</dbReference>
<evidence type="ECO:0000256" key="4">
    <source>
        <dbReference type="ARBA" id="ARBA00022825"/>
    </source>
</evidence>
<dbReference type="SUPFAM" id="SSF52743">
    <property type="entry name" value="Subtilisin-like"/>
    <property type="match status" value="1"/>
</dbReference>
<dbReference type="GO" id="GO:0005975">
    <property type="term" value="P:carbohydrate metabolic process"/>
    <property type="evidence" value="ECO:0007669"/>
    <property type="project" value="UniProtKB-ARBA"/>
</dbReference>
<keyword evidence="2" id="KW-0645">Protease</keyword>
<feature type="signal peptide" evidence="7">
    <location>
        <begin position="1"/>
        <end position="31"/>
    </location>
</feature>
<evidence type="ECO:0000256" key="7">
    <source>
        <dbReference type="SAM" id="SignalP"/>
    </source>
</evidence>
<name>A0A5C4VVM1_9ACTN</name>
<gene>
    <name evidence="9" type="ORF">FH608_035495</name>
</gene>
<dbReference type="Pfam" id="PF00082">
    <property type="entry name" value="Peptidase_S8"/>
    <property type="match status" value="1"/>
</dbReference>
<dbReference type="PANTHER" id="PTHR43806">
    <property type="entry name" value="PEPTIDASE S8"/>
    <property type="match status" value="1"/>
</dbReference>
<keyword evidence="7" id="KW-0732">Signal</keyword>
<dbReference type="InterPro" id="IPR015500">
    <property type="entry name" value="Peptidase_S8_subtilisin-rel"/>
</dbReference>
<feature type="region of interest" description="Disordered" evidence="6">
    <location>
        <begin position="194"/>
        <end position="274"/>
    </location>
</feature>
<dbReference type="Gene3D" id="3.40.50.200">
    <property type="entry name" value="Peptidase S8/S53 domain"/>
    <property type="match status" value="1"/>
</dbReference>
<dbReference type="OrthoDB" id="3489714at2"/>
<protein>
    <submittedName>
        <fullName evidence="9">S8 family serine peptidase</fullName>
    </submittedName>
</protein>
<dbReference type="GO" id="GO:0004252">
    <property type="term" value="F:serine-type endopeptidase activity"/>
    <property type="evidence" value="ECO:0007669"/>
    <property type="project" value="InterPro"/>
</dbReference>
<comment type="caution">
    <text evidence="9">The sequence shown here is derived from an EMBL/GenBank/DDBJ whole genome shotgun (WGS) entry which is preliminary data.</text>
</comment>
<dbReference type="RefSeq" id="WP_139634763.1">
    <property type="nucleotide sequence ID" value="NZ_VDLX02000016.1"/>
</dbReference>
<sequence length="1299" mass="135962">MRSERWRPVRRWAVVATALMVSVSPAVGVRADTVPAPLRALVEPGYDVTLITGDKVHVTVDPDGKQRASVTTRQGEQASAGFRMVERGGEISVLPSDVEALIPEKLDPALFNVTALAGQGYTDQQTGSLPLIVQYGKGAAPLAGLTTAGRLESIGASAVTLAKKDAATFAAGLVTPKGLAAGVSKIWLDRRITSRRSEDAPATGQATAPTSRETAPTSQETAPTGLETAQTGQEAAPEGGQVATPTSSEQAQGGQEAPPGGAGDGTGTTVAVLDGGIDATHPDLAGKVVATRDFTPEGDGVDRTGSGTAIAGVIAGSGAASGGAYKGVSPGARLLNGKILDADGNGLVSWAIRAMEWASGEAHADVVTMTASVADQGGPMTDAVNELSATNGTLFVISAGNHGCEACVTSPADSPAALTVGALDDQGAPAAFSGYGPVGLHRAVKPEISALGVGVVSTRAGGTQAGEPVDDRYGRYSSTGLAMAYVAGTAALVRQARPGITGAELRSALVGGSAALPDVPVDRAGAGRADVRGALASTVLAGDAALDFGLSTAGSGAPVTRTVTYRNPAAEPVTLALAAGAPFTLSATELTLPAGGKGQVDVTLDPARTPAGWVRAELTATSAGGGALRTLLTGNVEVQRVKLQVSAIARDGRPASILPSVVNVENGELYGRELPHDPDRYCEEGSWSCWLVAPGTYSVLGVVTTLRPEFDGTWGGRGDVVNLSFVGNPQMEVAKDTEVVLDARKAVAVRIETPDHVTRRNRGAAVKIVYTRQPENGPRYSETEVYPGRTEESFYLQPTAKATKGEFAVATRWRLEAPVITMRAPGIELDPKYPDPVFFSNRSTQFPRLDGTASLTVVDAGDGGADALKGRDLRGELALIHRPAGVPVSTLANAAGAAGARMVAIYGDPYVDWHETQLTVPTVMLTEQEGARLAERVSDRPVKVAAKGVVASPYVYDLYLIEKGQVRKHPTYMARTRSLARVDTAFHTQLADDVAMSETRYGWLPWETSSLDISRPMPKAPRERTDYVSPGPEVEWSAAADVPERSYNAIIPEEEQGIMSVAGARRGYQAGERVTRSYFKQPVAPGFPVDSPTTRQGDVLSVEMRAFVDGQGNVGSTATDLFEHGFTSDWRIYRGDELIAGTALGGSGRVLLPPERAGYRIEYAVENHSTWARLSTRTRTVWTFDSEHVDGDPLVLPLLAVSYDAPVDLRNRASSTRLGLTVAHQPGAEQSAIKEVTLETSSDDGRTWRPARRLRHMGQGAYEATIERPSSGLVSLRVTASDTAGATVTQEVIRAYAMR</sequence>
<comment type="similarity">
    <text evidence="1 5">Belongs to the peptidase S8 family.</text>
</comment>
<evidence type="ECO:0000256" key="2">
    <source>
        <dbReference type="ARBA" id="ARBA00022670"/>
    </source>
</evidence>
<keyword evidence="3" id="KW-0378">Hydrolase</keyword>
<dbReference type="InterPro" id="IPR050131">
    <property type="entry name" value="Peptidase_S8_subtilisin-like"/>
</dbReference>
<keyword evidence="10" id="KW-1185">Reference proteome</keyword>
<feature type="chain" id="PRO_5043994534" evidence="7">
    <location>
        <begin position="32"/>
        <end position="1299"/>
    </location>
</feature>
<evidence type="ECO:0000256" key="3">
    <source>
        <dbReference type="ARBA" id="ARBA00022801"/>
    </source>
</evidence>
<feature type="compositionally biased region" description="Polar residues" evidence="6">
    <location>
        <begin position="204"/>
        <end position="233"/>
    </location>
</feature>
<evidence type="ECO:0000256" key="1">
    <source>
        <dbReference type="ARBA" id="ARBA00011073"/>
    </source>
</evidence>
<feature type="compositionally biased region" description="Low complexity" evidence="6">
    <location>
        <begin position="249"/>
        <end position="259"/>
    </location>
</feature>
<dbReference type="PROSITE" id="PS51892">
    <property type="entry name" value="SUBTILASE"/>
    <property type="match status" value="1"/>
</dbReference>
<dbReference type="Proteomes" id="UP000312512">
    <property type="component" value="Unassembled WGS sequence"/>
</dbReference>
<feature type="domain" description="Peptidase S8/S53" evidence="8">
    <location>
        <begin position="265"/>
        <end position="511"/>
    </location>
</feature>